<feature type="domain" description="F-box associated beta-propeller type 3" evidence="1">
    <location>
        <begin position="61"/>
        <end position="151"/>
    </location>
</feature>
<protein>
    <recommendedName>
        <fullName evidence="1">F-box associated beta-propeller type 3 domain-containing protein</fullName>
    </recommendedName>
</protein>
<dbReference type="NCBIfam" id="TIGR01640">
    <property type="entry name" value="F_box_assoc_1"/>
    <property type="match status" value="1"/>
</dbReference>
<dbReference type="PANTHER" id="PTHR31111:SF94">
    <property type="entry name" value="E3 UBIQUITIN-PROTEIN LIGASE SGIP1"/>
    <property type="match status" value="1"/>
</dbReference>
<sequence length="320" mass="35888">MDENYIFSSSAAESMGIVLVKITREMVCAFIEFESWSSADRAWKKYMSTSWRTLLETGRTQILFYDVRSEKFCLINNDIDIPAGLADHTNSLTLLNYEGKLGIIQLREREEVVSWVLVDAASHKWSKHIYVLNPLGESIVTGNKFVGMTSTCFGLNQNHLWSLNLSIVINLSHHSSSKASCLSTFRRRPSVQRVHLAQSCDVVLKLPLFVHPSQVSRVFISSDFVTGAIRFQGPSYLFVNVKSRIFILFGSVEIHIVSSWSLDVGARAVHARSTSFQTLPFGLINVGSDYFMLMSKPALCHPSIRDSLQSKAAICHASIM</sequence>
<dbReference type="PANTHER" id="PTHR31111">
    <property type="entry name" value="BNAA05G37150D PROTEIN-RELATED"/>
    <property type="match status" value="1"/>
</dbReference>
<dbReference type="EMBL" id="QGKW02002228">
    <property type="protein sequence ID" value="KAF2536325.1"/>
    <property type="molecule type" value="Genomic_DNA"/>
</dbReference>
<dbReference type="InterPro" id="IPR017451">
    <property type="entry name" value="F-box-assoc_interact_dom"/>
</dbReference>
<dbReference type="Proteomes" id="UP000712281">
    <property type="component" value="Unassembled WGS sequence"/>
</dbReference>
<name>A0A8S9FQY9_BRACR</name>
<organism evidence="2 3">
    <name type="scientific">Brassica cretica</name>
    <name type="common">Mustard</name>
    <dbReference type="NCBI Taxonomy" id="69181"/>
    <lineage>
        <taxon>Eukaryota</taxon>
        <taxon>Viridiplantae</taxon>
        <taxon>Streptophyta</taxon>
        <taxon>Embryophyta</taxon>
        <taxon>Tracheophyta</taxon>
        <taxon>Spermatophyta</taxon>
        <taxon>Magnoliopsida</taxon>
        <taxon>eudicotyledons</taxon>
        <taxon>Gunneridae</taxon>
        <taxon>Pentapetalae</taxon>
        <taxon>rosids</taxon>
        <taxon>malvids</taxon>
        <taxon>Brassicales</taxon>
        <taxon>Brassicaceae</taxon>
        <taxon>Brassiceae</taxon>
        <taxon>Brassica</taxon>
    </lineage>
</organism>
<gene>
    <name evidence="2" type="ORF">F2Q68_00019699</name>
</gene>
<proteinExistence type="predicted"/>
<accession>A0A8S9FQY9</accession>
<evidence type="ECO:0000313" key="2">
    <source>
        <dbReference type="EMBL" id="KAF2536325.1"/>
    </source>
</evidence>
<dbReference type="InterPro" id="IPR013187">
    <property type="entry name" value="F-box-assoc_dom_typ3"/>
</dbReference>
<dbReference type="AlphaFoldDB" id="A0A8S9FQY9"/>
<evidence type="ECO:0000259" key="1">
    <source>
        <dbReference type="Pfam" id="PF08268"/>
    </source>
</evidence>
<comment type="caution">
    <text evidence="2">The sequence shown here is derived from an EMBL/GenBank/DDBJ whole genome shotgun (WGS) entry which is preliminary data.</text>
</comment>
<dbReference type="Pfam" id="PF08268">
    <property type="entry name" value="FBA_3"/>
    <property type="match status" value="1"/>
</dbReference>
<evidence type="ECO:0000313" key="3">
    <source>
        <dbReference type="Proteomes" id="UP000712281"/>
    </source>
</evidence>
<reference evidence="2" key="1">
    <citation type="submission" date="2019-12" db="EMBL/GenBank/DDBJ databases">
        <title>Genome sequencing and annotation of Brassica cretica.</title>
        <authorList>
            <person name="Studholme D.J."/>
            <person name="Sarris P.F."/>
        </authorList>
    </citation>
    <scope>NUCLEOTIDE SEQUENCE</scope>
    <source>
        <strain evidence="2">PFS-001/15</strain>
        <tissue evidence="2">Leaf</tissue>
    </source>
</reference>